<evidence type="ECO:0000313" key="2">
    <source>
        <dbReference type="EMBL" id="PIA45648.1"/>
    </source>
</evidence>
<reference evidence="2 3" key="1">
    <citation type="submission" date="2017-09" db="EMBL/GenBank/DDBJ databases">
        <title>WGS assembly of Aquilegia coerulea Goldsmith.</title>
        <authorList>
            <person name="Hodges S."/>
            <person name="Kramer E."/>
            <person name="Nordborg M."/>
            <person name="Tomkins J."/>
            <person name="Borevitz J."/>
            <person name="Derieg N."/>
            <person name="Yan J."/>
            <person name="Mihaltcheva S."/>
            <person name="Hayes R.D."/>
            <person name="Rokhsar D."/>
        </authorList>
    </citation>
    <scope>NUCLEOTIDE SEQUENCE [LARGE SCALE GENOMIC DNA]</scope>
    <source>
        <strain evidence="3">cv. Goldsmith</strain>
    </source>
</reference>
<evidence type="ECO:0000256" key="1">
    <source>
        <dbReference type="SAM" id="MobiDB-lite"/>
    </source>
</evidence>
<dbReference type="STRING" id="218851.A0A2G5DQ71"/>
<dbReference type="EMBL" id="KZ305033">
    <property type="protein sequence ID" value="PIA45648.1"/>
    <property type="molecule type" value="Genomic_DNA"/>
</dbReference>
<dbReference type="Proteomes" id="UP000230069">
    <property type="component" value="Unassembled WGS sequence"/>
</dbReference>
<gene>
    <name evidence="2" type="ORF">AQUCO_01600104v1</name>
</gene>
<organism evidence="2 3">
    <name type="scientific">Aquilegia coerulea</name>
    <name type="common">Rocky mountain columbine</name>
    <dbReference type="NCBI Taxonomy" id="218851"/>
    <lineage>
        <taxon>Eukaryota</taxon>
        <taxon>Viridiplantae</taxon>
        <taxon>Streptophyta</taxon>
        <taxon>Embryophyta</taxon>
        <taxon>Tracheophyta</taxon>
        <taxon>Spermatophyta</taxon>
        <taxon>Magnoliopsida</taxon>
        <taxon>Ranunculales</taxon>
        <taxon>Ranunculaceae</taxon>
        <taxon>Thalictroideae</taxon>
        <taxon>Aquilegia</taxon>
    </lineage>
</organism>
<dbReference type="PANTHER" id="PTHR33168">
    <property type="entry name" value="STRESS INDUCED PROTEIN-RELATED"/>
    <property type="match status" value="1"/>
</dbReference>
<name>A0A2G5DQ71_AQUCA</name>
<accession>A0A2G5DQ71</accession>
<sequence>MECDQYHHKHKSRLTLCLACIFRKNHHNRHQALEKTNESSAPSSPRLLRSLSSGLKSKAQEKCRNVFCRTPRRTRRHSNSADFGYDPWSYALNFDEGINDANEDNSPYARNFSMRLPETPLITPSPSQKKVPREITAVS</sequence>
<keyword evidence="3" id="KW-1185">Reference proteome</keyword>
<protein>
    <submittedName>
        <fullName evidence="2">Uncharacterized protein</fullName>
    </submittedName>
</protein>
<feature type="region of interest" description="Disordered" evidence="1">
    <location>
        <begin position="117"/>
        <end position="139"/>
    </location>
</feature>
<evidence type="ECO:0000313" key="3">
    <source>
        <dbReference type="Proteomes" id="UP000230069"/>
    </source>
</evidence>
<dbReference type="InParanoid" id="A0A2G5DQ71"/>
<dbReference type="AlphaFoldDB" id="A0A2G5DQ71"/>
<proteinExistence type="predicted"/>
<dbReference type="OrthoDB" id="657187at2759"/>